<comment type="similarity">
    <text evidence="2">Belongs to the ABC transporter superfamily.</text>
</comment>
<dbReference type="InterPro" id="IPR027417">
    <property type="entry name" value="P-loop_NTPase"/>
</dbReference>
<dbReference type="OrthoDB" id="9804199at2"/>
<keyword evidence="6 9" id="KW-0067">ATP-binding</keyword>
<dbReference type="GO" id="GO:0005886">
    <property type="term" value="C:plasma membrane"/>
    <property type="evidence" value="ECO:0007669"/>
    <property type="project" value="UniProtKB-SubCell"/>
</dbReference>
<dbReference type="InterPro" id="IPR017871">
    <property type="entry name" value="ABC_transporter-like_CS"/>
</dbReference>
<comment type="subcellular location">
    <subcellularLocation>
        <location evidence="1">Cell membrane</location>
        <topology evidence="1">Peripheral membrane protein</topology>
    </subcellularLocation>
</comment>
<dbReference type="PROSITE" id="PS50893">
    <property type="entry name" value="ABC_TRANSPORTER_2"/>
    <property type="match status" value="1"/>
</dbReference>
<dbReference type="RefSeq" id="WP_074912354.1">
    <property type="nucleotide sequence ID" value="NZ_FOVK01000007.1"/>
</dbReference>
<dbReference type="SMART" id="SM00382">
    <property type="entry name" value="AAA"/>
    <property type="match status" value="1"/>
</dbReference>
<dbReference type="PANTHER" id="PTHR43166">
    <property type="entry name" value="AMINO ACID IMPORT ATP-BINDING PROTEIN"/>
    <property type="match status" value="1"/>
</dbReference>
<evidence type="ECO:0000313" key="9">
    <source>
        <dbReference type="EMBL" id="SFN91123.1"/>
    </source>
</evidence>
<reference evidence="9 10" key="1">
    <citation type="submission" date="2016-10" db="EMBL/GenBank/DDBJ databases">
        <authorList>
            <person name="de Groot N.N."/>
        </authorList>
    </citation>
    <scope>NUCLEOTIDE SEQUENCE [LARGE SCALE GENOMIC DNA]</scope>
    <source>
        <strain evidence="9 10">ML2</strain>
    </source>
</reference>
<dbReference type="GO" id="GO:0016887">
    <property type="term" value="F:ATP hydrolysis activity"/>
    <property type="evidence" value="ECO:0007669"/>
    <property type="project" value="InterPro"/>
</dbReference>
<dbReference type="STRING" id="398199.SAMN05421804_10651"/>
<evidence type="ECO:0000259" key="8">
    <source>
        <dbReference type="PROSITE" id="PS50893"/>
    </source>
</evidence>
<name>A0A1I5CW12_9CLOT</name>
<dbReference type="Gene3D" id="3.40.50.300">
    <property type="entry name" value="P-loop containing nucleotide triphosphate hydrolases"/>
    <property type="match status" value="1"/>
</dbReference>
<dbReference type="SUPFAM" id="SSF52540">
    <property type="entry name" value="P-loop containing nucleoside triphosphate hydrolases"/>
    <property type="match status" value="1"/>
</dbReference>
<sequence>MIFEAKNIKKTYGDLTVLENLSFEVDKNEIAAILGPSGIGKSTLLKCIVQLESIDSGSFMLNGETLTEKNRTQVGLVFQSSSLFQHKNVLENLVMAPRYHKLYEDKELLSMADRYLQDFGLLDKKFAYPSELSGGQKQRIAIIRALLLKPLLLCFDEPTSSLDQENKMLLLDILQKIKKDHAILIVSHDEDFIEKVADKKIQLR</sequence>
<dbReference type="InterPro" id="IPR003439">
    <property type="entry name" value="ABC_transporter-like_ATP-bd"/>
</dbReference>
<dbReference type="GO" id="GO:0005524">
    <property type="term" value="F:ATP binding"/>
    <property type="evidence" value="ECO:0007669"/>
    <property type="project" value="UniProtKB-KW"/>
</dbReference>
<evidence type="ECO:0000256" key="2">
    <source>
        <dbReference type="ARBA" id="ARBA00005417"/>
    </source>
</evidence>
<organism evidence="9 10">
    <name type="scientific">Proteiniclasticum ruminis</name>
    <dbReference type="NCBI Taxonomy" id="398199"/>
    <lineage>
        <taxon>Bacteria</taxon>
        <taxon>Bacillati</taxon>
        <taxon>Bacillota</taxon>
        <taxon>Clostridia</taxon>
        <taxon>Eubacteriales</taxon>
        <taxon>Clostridiaceae</taxon>
        <taxon>Proteiniclasticum</taxon>
    </lineage>
</organism>
<evidence type="ECO:0000256" key="6">
    <source>
        <dbReference type="ARBA" id="ARBA00022840"/>
    </source>
</evidence>
<feature type="domain" description="ABC transporter" evidence="8">
    <location>
        <begin position="3"/>
        <end position="204"/>
    </location>
</feature>
<dbReference type="InterPro" id="IPR003593">
    <property type="entry name" value="AAA+_ATPase"/>
</dbReference>
<keyword evidence="3" id="KW-0813">Transport</keyword>
<dbReference type="EMBL" id="FOVK01000007">
    <property type="protein sequence ID" value="SFN91123.1"/>
    <property type="molecule type" value="Genomic_DNA"/>
</dbReference>
<accession>A0A1I5CW12</accession>
<proteinExistence type="inferred from homology"/>
<dbReference type="PROSITE" id="PS00211">
    <property type="entry name" value="ABC_TRANSPORTER_1"/>
    <property type="match status" value="1"/>
</dbReference>
<dbReference type="Proteomes" id="UP000181899">
    <property type="component" value="Unassembled WGS sequence"/>
</dbReference>
<dbReference type="Pfam" id="PF00005">
    <property type="entry name" value="ABC_tran"/>
    <property type="match status" value="1"/>
</dbReference>
<evidence type="ECO:0000256" key="1">
    <source>
        <dbReference type="ARBA" id="ARBA00004202"/>
    </source>
</evidence>
<dbReference type="eggNOG" id="COG1126">
    <property type="taxonomic scope" value="Bacteria"/>
</dbReference>
<dbReference type="InterPro" id="IPR050086">
    <property type="entry name" value="MetN_ABC_transporter-like"/>
</dbReference>
<evidence type="ECO:0000256" key="3">
    <source>
        <dbReference type="ARBA" id="ARBA00022448"/>
    </source>
</evidence>
<keyword evidence="10" id="KW-1185">Reference proteome</keyword>
<keyword evidence="5" id="KW-0547">Nucleotide-binding</keyword>
<evidence type="ECO:0000256" key="7">
    <source>
        <dbReference type="ARBA" id="ARBA00023136"/>
    </source>
</evidence>
<protein>
    <submittedName>
        <fullName evidence="9">Amino acid ABC transporter ATP-binding protein, PAAT family</fullName>
    </submittedName>
</protein>
<gene>
    <name evidence="9" type="ORF">SAMN04488695_10784</name>
</gene>
<evidence type="ECO:0000313" key="10">
    <source>
        <dbReference type="Proteomes" id="UP000181899"/>
    </source>
</evidence>
<keyword evidence="7" id="KW-0472">Membrane</keyword>
<evidence type="ECO:0000256" key="5">
    <source>
        <dbReference type="ARBA" id="ARBA00022741"/>
    </source>
</evidence>
<evidence type="ECO:0000256" key="4">
    <source>
        <dbReference type="ARBA" id="ARBA00022475"/>
    </source>
</evidence>
<dbReference type="PANTHER" id="PTHR43166:SF9">
    <property type="entry name" value="GLUTAMATE_ASPARTATE IMPORT ATP-BINDING PROTEIN GLTL"/>
    <property type="match status" value="1"/>
</dbReference>
<keyword evidence="4" id="KW-1003">Cell membrane</keyword>
<dbReference type="AlphaFoldDB" id="A0A1I5CW12"/>